<sequence length="586" mass="67203">MEHDCELWDSNKFFTDHEIETTNRVLQILNDNRSFIKEQRVSQIFENIKQLFTPIPADERRKRRKEERNKIKVVDEDDKLITETGMYKKKEREKLMIAKKLKYELPSDKMLEDMVHHGKTVFNKELLPNTDEMHQGKIDLTQHHADPVERPSVPLTKPLMCFGCYQPYTQLHFFYHQFCPSCASLNYAKRTQTADLTGKHALITGGRIKIGYHCALMCLRANCAMVHVTTRFPKDCAKRFAAEPDFDSFRSRLKIYGLGRGCCANLRHIPSVIRFAEQLCSEHDRLDILINNAAQTIRRPTQFYKRIATEELTCSMSDLSPSIQQLLSVSFTMQADAFQHVPRLQDLSDDAPNISSYSSNDELKICGLKTCGALRALSDNDNVSASALLSQVPTTQEDVTFHNDHHTFPPNVTDINSEQVDTRSVNTWCLNIDQVSEVEMIETQTINASAPFVLCGRLRKLMCKDRNAHKYIINVSSMEGQFYKKFKASTHPHTNMSKAALNMMTRTCGADYSIDNIWMNSVDTGWVTDENPQSYKRTEGSNKALIHVPLDEIDGASRVMDPIYMGINNGQNIHSQFYKDYQSVLW</sequence>
<dbReference type="GO" id="GO:0005737">
    <property type="term" value="C:cytoplasm"/>
    <property type="evidence" value="ECO:0007669"/>
    <property type="project" value="TreeGrafter"/>
</dbReference>
<dbReference type="Pfam" id="PF13561">
    <property type="entry name" value="adh_short_C2"/>
    <property type="match status" value="1"/>
</dbReference>
<comment type="caution">
    <text evidence="1">The sequence shown here is derived from an EMBL/GenBank/DDBJ whole genome shotgun (WGS) entry which is preliminary data.</text>
</comment>
<evidence type="ECO:0008006" key="3">
    <source>
        <dbReference type="Google" id="ProtNLM"/>
    </source>
</evidence>
<dbReference type="Gene3D" id="3.40.50.720">
    <property type="entry name" value="NAD(P)-binding Rossmann-like Domain"/>
    <property type="match status" value="2"/>
</dbReference>
<dbReference type="SUPFAM" id="SSF51735">
    <property type="entry name" value="NAD(P)-binding Rossmann-fold domains"/>
    <property type="match status" value="1"/>
</dbReference>
<dbReference type="InterPro" id="IPR036291">
    <property type="entry name" value="NAD(P)-bd_dom_sf"/>
</dbReference>
<keyword evidence="2" id="KW-1185">Reference proteome</keyword>
<dbReference type="GO" id="GO:0016491">
    <property type="term" value="F:oxidoreductase activity"/>
    <property type="evidence" value="ECO:0007669"/>
    <property type="project" value="TreeGrafter"/>
</dbReference>
<dbReference type="EMBL" id="JAOPGA020001861">
    <property type="protein sequence ID" value="KAL0491768.1"/>
    <property type="molecule type" value="Genomic_DNA"/>
</dbReference>
<accession>A0AAW2ZS61</accession>
<name>A0AAW2ZS61_9EUKA</name>
<evidence type="ECO:0000313" key="2">
    <source>
        <dbReference type="Proteomes" id="UP001431209"/>
    </source>
</evidence>
<dbReference type="AlphaFoldDB" id="A0AAW2ZS61"/>
<dbReference type="InterPro" id="IPR002347">
    <property type="entry name" value="SDR_fam"/>
</dbReference>
<evidence type="ECO:0000313" key="1">
    <source>
        <dbReference type="EMBL" id="KAL0491768.1"/>
    </source>
</evidence>
<protein>
    <recommendedName>
        <fullName evidence="3">Oxidoreductase</fullName>
    </recommendedName>
</protein>
<dbReference type="InterPro" id="IPR051468">
    <property type="entry name" value="Fungal_SecMetab_SDRs"/>
</dbReference>
<dbReference type="PANTHER" id="PTHR43544:SF2">
    <property type="entry name" value="OXIDOREDUCTASE"/>
    <property type="match status" value="1"/>
</dbReference>
<organism evidence="1 2">
    <name type="scientific">Acrasis kona</name>
    <dbReference type="NCBI Taxonomy" id="1008807"/>
    <lineage>
        <taxon>Eukaryota</taxon>
        <taxon>Discoba</taxon>
        <taxon>Heterolobosea</taxon>
        <taxon>Tetramitia</taxon>
        <taxon>Eutetramitia</taxon>
        <taxon>Acrasidae</taxon>
        <taxon>Acrasis</taxon>
    </lineage>
</organism>
<reference evidence="1 2" key="1">
    <citation type="submission" date="2024-03" db="EMBL/GenBank/DDBJ databases">
        <title>The Acrasis kona genome and developmental transcriptomes reveal deep origins of eukaryotic multicellular pathways.</title>
        <authorList>
            <person name="Sheikh S."/>
            <person name="Fu C.-J."/>
            <person name="Brown M.W."/>
            <person name="Baldauf S.L."/>
        </authorList>
    </citation>
    <scope>NUCLEOTIDE SEQUENCE [LARGE SCALE GENOMIC DNA]</scope>
    <source>
        <strain evidence="1 2">ATCC MYA-3509</strain>
    </source>
</reference>
<dbReference type="PANTHER" id="PTHR43544">
    <property type="entry name" value="SHORT-CHAIN DEHYDROGENASE/REDUCTASE"/>
    <property type="match status" value="1"/>
</dbReference>
<dbReference type="Proteomes" id="UP001431209">
    <property type="component" value="Unassembled WGS sequence"/>
</dbReference>
<proteinExistence type="predicted"/>
<gene>
    <name evidence="1" type="ORF">AKO1_000514</name>
</gene>